<gene>
    <name evidence="1" type="ORF">MPOR_43730</name>
</gene>
<protein>
    <submittedName>
        <fullName evidence="1">MxaD family protein</fullName>
    </submittedName>
</protein>
<accession>A0A6N4VIA3</accession>
<dbReference type="RefSeq" id="WP_152518034.1">
    <property type="nucleotide sequence ID" value="NZ_AP022570.1"/>
</dbReference>
<dbReference type="KEGG" id="mpof:MPOR_43730"/>
<keyword evidence="2" id="KW-1185">Reference proteome</keyword>
<dbReference type="Gene3D" id="3.30.530.20">
    <property type="match status" value="1"/>
</dbReference>
<sequence>MAEVSCSRVIRARPEEIWAVLADFGAAAGWADGVDHCSLLRQTADPPGVGTARRVQVGRDTFIETITDFEVSRALAYDIAGLPPSVSANNRWTLLPDSPTSTVVTLTSTVRASHGPLRRVGERVLAGIVARRSRALLASLATASEGVTV</sequence>
<dbReference type="InterPro" id="IPR023393">
    <property type="entry name" value="START-like_dom_sf"/>
</dbReference>
<organism evidence="1 2">
    <name type="scientific">Mycolicibacterium poriferae</name>
    <dbReference type="NCBI Taxonomy" id="39694"/>
    <lineage>
        <taxon>Bacteria</taxon>
        <taxon>Bacillati</taxon>
        <taxon>Actinomycetota</taxon>
        <taxon>Actinomycetes</taxon>
        <taxon>Mycobacteriales</taxon>
        <taxon>Mycobacteriaceae</taxon>
        <taxon>Mycolicibacterium</taxon>
    </lineage>
</organism>
<dbReference type="EMBL" id="AP022570">
    <property type="protein sequence ID" value="BBX53347.1"/>
    <property type="molecule type" value="Genomic_DNA"/>
</dbReference>
<dbReference type="InterPro" id="IPR019587">
    <property type="entry name" value="Polyketide_cyclase/dehydratase"/>
</dbReference>
<dbReference type="AlphaFoldDB" id="A0A6N4VIA3"/>
<dbReference type="Proteomes" id="UP000466785">
    <property type="component" value="Chromosome"/>
</dbReference>
<dbReference type="Pfam" id="PF10604">
    <property type="entry name" value="Polyketide_cyc2"/>
    <property type="match status" value="1"/>
</dbReference>
<evidence type="ECO:0000313" key="1">
    <source>
        <dbReference type="EMBL" id="BBX53347.1"/>
    </source>
</evidence>
<name>A0A6N4VIA3_9MYCO</name>
<reference evidence="1 2" key="1">
    <citation type="journal article" date="2019" name="Emerg. Microbes Infect.">
        <title>Comprehensive subspecies identification of 175 nontuberculous mycobacteria species based on 7547 genomic profiles.</title>
        <authorList>
            <person name="Matsumoto Y."/>
            <person name="Kinjo T."/>
            <person name="Motooka D."/>
            <person name="Nabeya D."/>
            <person name="Jung N."/>
            <person name="Uechi K."/>
            <person name="Horii T."/>
            <person name="Iida T."/>
            <person name="Fujita J."/>
            <person name="Nakamura S."/>
        </authorList>
    </citation>
    <scope>NUCLEOTIDE SEQUENCE [LARGE SCALE GENOMIC DNA]</scope>
    <source>
        <strain evidence="1 2">JCM 12603</strain>
    </source>
</reference>
<dbReference type="SUPFAM" id="SSF55961">
    <property type="entry name" value="Bet v1-like"/>
    <property type="match status" value="1"/>
</dbReference>
<proteinExistence type="predicted"/>
<evidence type="ECO:0000313" key="2">
    <source>
        <dbReference type="Proteomes" id="UP000466785"/>
    </source>
</evidence>